<comment type="caution">
    <text evidence="16">Lacks conserved residue(s) required for the propagation of feature annotation.</text>
</comment>
<evidence type="ECO:0000256" key="13">
    <source>
        <dbReference type="ARBA" id="ARBA00022993"/>
    </source>
</evidence>
<keyword evidence="7 16" id="KW-0963">Cytoplasm</keyword>
<comment type="cofactor">
    <cofactor evidence="2">
        <name>K(+)</name>
        <dbReference type="ChEBI" id="CHEBI:29103"/>
    </cofactor>
</comment>
<dbReference type="Proteomes" id="UP000245125">
    <property type="component" value="Unassembled WGS sequence"/>
</dbReference>
<accession>A0A2U3QJC5</accession>
<evidence type="ECO:0000256" key="6">
    <source>
        <dbReference type="ARBA" id="ARBA00012102"/>
    </source>
</evidence>
<feature type="binding site" evidence="16">
    <location>
        <begin position="6"/>
        <end position="13"/>
    </location>
    <ligand>
        <name>ATP</name>
        <dbReference type="ChEBI" id="CHEBI:30616"/>
    </ligand>
</feature>
<dbReference type="GO" id="GO:0004594">
    <property type="term" value="F:pantothenate kinase activity"/>
    <property type="evidence" value="ECO:0007669"/>
    <property type="project" value="UniProtKB-UniRule"/>
</dbReference>
<dbReference type="EC" id="2.7.1.33" evidence="6 16"/>
<evidence type="ECO:0000256" key="5">
    <source>
        <dbReference type="ARBA" id="ARBA00011738"/>
    </source>
</evidence>
<dbReference type="InterPro" id="IPR043129">
    <property type="entry name" value="ATPase_NBD"/>
</dbReference>
<feature type="binding site" evidence="16">
    <location>
        <position position="185"/>
    </location>
    <ligand>
        <name>substrate</name>
    </ligand>
</feature>
<feature type="binding site" evidence="16">
    <location>
        <begin position="108"/>
        <end position="111"/>
    </location>
    <ligand>
        <name>substrate</name>
    </ligand>
</feature>
<keyword evidence="9 16" id="KW-0547">Nucleotide-binding</keyword>
<protein>
    <recommendedName>
        <fullName evidence="15 16">Type III pantothenate kinase</fullName>
        <ecNumber evidence="6 16">2.7.1.33</ecNumber>
    </recommendedName>
    <alternativeName>
        <fullName evidence="16">PanK-III</fullName>
    </alternativeName>
    <alternativeName>
        <fullName evidence="16">Pantothenic acid kinase</fullName>
    </alternativeName>
</protein>
<dbReference type="OrthoDB" id="9804707at2"/>
<reference evidence="18" key="1">
    <citation type="submission" date="2018-03" db="EMBL/GenBank/DDBJ databases">
        <authorList>
            <person name="Zecchin S."/>
        </authorList>
    </citation>
    <scope>NUCLEOTIDE SEQUENCE [LARGE SCALE GENOMIC DNA]</scope>
</reference>
<sequence>MLIAVDIGNSSINIGYFTANGISVQSINTHPLKDSEEYLTDICNFLQQKRIEKNSHGGIISSVVPGHTSVLTEALRRLSADEGAALLTVTHEMSSGLKFRVNAPEKVGSDRLANAVAAKEIYGKPAAVIDFGTATTITVVGVDDDFIGGAILPGLGLMNRALGEGTSRLQEIILEPPLRALGVDTQTCIRSGLFYGTAGACERILMGIEEETGVTLKVILTGGFATVMGRFLRRIHEINSNLTLEGLRILYEKNRPS</sequence>
<evidence type="ECO:0000256" key="7">
    <source>
        <dbReference type="ARBA" id="ARBA00022490"/>
    </source>
</evidence>
<keyword evidence="8 16" id="KW-0808">Transferase</keyword>
<dbReference type="UniPathway" id="UPA00241">
    <property type="reaction ID" value="UER00352"/>
</dbReference>
<keyword evidence="16" id="KW-0479">Metal-binding</keyword>
<organism evidence="17 18">
    <name type="scientific">Candidatus Sulfobium mesophilum</name>
    <dbReference type="NCBI Taxonomy" id="2016548"/>
    <lineage>
        <taxon>Bacteria</taxon>
        <taxon>Pseudomonadati</taxon>
        <taxon>Nitrospirota</taxon>
        <taxon>Nitrospiria</taxon>
        <taxon>Nitrospirales</taxon>
        <taxon>Nitrospiraceae</taxon>
        <taxon>Candidatus Sulfobium</taxon>
    </lineage>
</organism>
<keyword evidence="11 16" id="KW-0067">ATP-binding</keyword>
<feature type="binding site" evidence="16">
    <location>
        <position position="130"/>
    </location>
    <ligand>
        <name>K(+)</name>
        <dbReference type="ChEBI" id="CHEBI:29103"/>
    </ligand>
</feature>
<keyword evidence="12 16" id="KW-0630">Potassium</keyword>
<comment type="function">
    <text evidence="16">Catalyzes the phosphorylation of pantothenate (Pan), the first step in CoA biosynthesis.</text>
</comment>
<evidence type="ECO:0000256" key="14">
    <source>
        <dbReference type="ARBA" id="ARBA00038036"/>
    </source>
</evidence>
<evidence type="ECO:0000256" key="1">
    <source>
        <dbReference type="ARBA" id="ARBA00001206"/>
    </source>
</evidence>
<feature type="binding site" evidence="16">
    <location>
        <position position="133"/>
    </location>
    <ligand>
        <name>ATP</name>
        <dbReference type="ChEBI" id="CHEBI:30616"/>
    </ligand>
</feature>
<dbReference type="GO" id="GO:0005737">
    <property type="term" value="C:cytoplasm"/>
    <property type="evidence" value="ECO:0007669"/>
    <property type="project" value="UniProtKB-SubCell"/>
</dbReference>
<comment type="catalytic activity">
    <reaction evidence="1 16">
        <text>(R)-pantothenate + ATP = (R)-4'-phosphopantothenate + ADP + H(+)</text>
        <dbReference type="Rhea" id="RHEA:16373"/>
        <dbReference type="ChEBI" id="CHEBI:10986"/>
        <dbReference type="ChEBI" id="CHEBI:15378"/>
        <dbReference type="ChEBI" id="CHEBI:29032"/>
        <dbReference type="ChEBI" id="CHEBI:30616"/>
        <dbReference type="ChEBI" id="CHEBI:456216"/>
        <dbReference type="EC" id="2.7.1.33"/>
    </reaction>
</comment>
<evidence type="ECO:0000256" key="4">
    <source>
        <dbReference type="ARBA" id="ARBA00005225"/>
    </source>
</evidence>
<keyword evidence="13 16" id="KW-0173">Coenzyme A biosynthesis</keyword>
<comment type="subcellular location">
    <subcellularLocation>
        <location evidence="3 16">Cytoplasm</location>
    </subcellularLocation>
</comment>
<dbReference type="Pfam" id="PF03309">
    <property type="entry name" value="Pan_kinase"/>
    <property type="match status" value="1"/>
</dbReference>
<proteinExistence type="inferred from homology"/>
<dbReference type="GO" id="GO:0005524">
    <property type="term" value="F:ATP binding"/>
    <property type="evidence" value="ECO:0007669"/>
    <property type="project" value="UniProtKB-UniRule"/>
</dbReference>
<evidence type="ECO:0000256" key="8">
    <source>
        <dbReference type="ARBA" id="ARBA00022679"/>
    </source>
</evidence>
<dbReference type="SUPFAM" id="SSF53067">
    <property type="entry name" value="Actin-like ATPase domain"/>
    <property type="match status" value="2"/>
</dbReference>
<evidence type="ECO:0000256" key="12">
    <source>
        <dbReference type="ARBA" id="ARBA00022958"/>
    </source>
</evidence>
<evidence type="ECO:0000256" key="15">
    <source>
        <dbReference type="ARBA" id="ARBA00040883"/>
    </source>
</evidence>
<dbReference type="NCBIfam" id="TIGR00671">
    <property type="entry name" value="baf"/>
    <property type="match status" value="1"/>
</dbReference>
<evidence type="ECO:0000256" key="10">
    <source>
        <dbReference type="ARBA" id="ARBA00022777"/>
    </source>
</evidence>
<dbReference type="GO" id="GO:0046872">
    <property type="term" value="F:metal ion binding"/>
    <property type="evidence" value="ECO:0007669"/>
    <property type="project" value="UniProtKB-KW"/>
</dbReference>
<dbReference type="CDD" id="cd24015">
    <property type="entry name" value="ASKHA_NBD_PanK-III"/>
    <property type="match status" value="1"/>
</dbReference>
<evidence type="ECO:0000256" key="9">
    <source>
        <dbReference type="ARBA" id="ARBA00022741"/>
    </source>
</evidence>
<dbReference type="AlphaFoldDB" id="A0A2U3QJC5"/>
<evidence type="ECO:0000256" key="2">
    <source>
        <dbReference type="ARBA" id="ARBA00001958"/>
    </source>
</evidence>
<keyword evidence="18" id="KW-1185">Reference proteome</keyword>
<gene>
    <name evidence="16" type="primary">coaX</name>
    <name evidence="17" type="ORF">NBG4_550011</name>
</gene>
<feature type="active site" description="Proton acceptor" evidence="16">
    <location>
        <position position="110"/>
    </location>
</feature>
<comment type="similarity">
    <text evidence="14 16">Belongs to the type III pantothenate kinase family.</text>
</comment>
<name>A0A2U3QJC5_9BACT</name>
<dbReference type="PANTHER" id="PTHR34265:SF1">
    <property type="entry name" value="TYPE III PANTOTHENATE KINASE"/>
    <property type="match status" value="1"/>
</dbReference>
<evidence type="ECO:0000256" key="16">
    <source>
        <dbReference type="HAMAP-Rule" id="MF_01274"/>
    </source>
</evidence>
<dbReference type="Gene3D" id="3.30.420.40">
    <property type="match status" value="2"/>
</dbReference>
<evidence type="ECO:0000256" key="3">
    <source>
        <dbReference type="ARBA" id="ARBA00004496"/>
    </source>
</evidence>
<evidence type="ECO:0000313" key="17">
    <source>
        <dbReference type="EMBL" id="SPQ01450.1"/>
    </source>
</evidence>
<dbReference type="GO" id="GO:0015937">
    <property type="term" value="P:coenzyme A biosynthetic process"/>
    <property type="evidence" value="ECO:0007669"/>
    <property type="project" value="UniProtKB-UniRule"/>
</dbReference>
<evidence type="ECO:0000256" key="11">
    <source>
        <dbReference type="ARBA" id="ARBA00022840"/>
    </source>
</evidence>
<dbReference type="PANTHER" id="PTHR34265">
    <property type="entry name" value="TYPE III PANTOTHENATE KINASE"/>
    <property type="match status" value="1"/>
</dbReference>
<comment type="pathway">
    <text evidence="4 16">Cofactor biosynthesis; coenzyme A biosynthesis; CoA from (R)-pantothenate: step 1/5.</text>
</comment>
<comment type="cofactor">
    <cofactor evidence="16">
        <name>NH4(+)</name>
        <dbReference type="ChEBI" id="CHEBI:28938"/>
    </cofactor>
    <cofactor evidence="16">
        <name>K(+)</name>
        <dbReference type="ChEBI" id="CHEBI:29103"/>
    </cofactor>
    <text evidence="16">A monovalent cation. Ammonium or potassium.</text>
</comment>
<dbReference type="EMBL" id="OUUY01000103">
    <property type="protein sequence ID" value="SPQ01450.1"/>
    <property type="molecule type" value="Genomic_DNA"/>
</dbReference>
<comment type="subunit">
    <text evidence="5 16">Homodimer.</text>
</comment>
<dbReference type="InterPro" id="IPR004619">
    <property type="entry name" value="Type_III_PanK"/>
</dbReference>
<keyword evidence="10 16" id="KW-0418">Kinase</keyword>
<evidence type="ECO:0000313" key="18">
    <source>
        <dbReference type="Proteomes" id="UP000245125"/>
    </source>
</evidence>
<dbReference type="HAMAP" id="MF_01274">
    <property type="entry name" value="Pantothen_kinase_3"/>
    <property type="match status" value="1"/>
</dbReference>